<keyword evidence="6" id="KW-0560">Oxidoreductase</keyword>
<evidence type="ECO:0000256" key="6">
    <source>
        <dbReference type="RuleBase" id="RU364082"/>
    </source>
</evidence>
<keyword evidence="6" id="KW-0521">NADP</keyword>
<evidence type="ECO:0000256" key="3">
    <source>
        <dbReference type="ARBA" id="ARBA00012929"/>
    </source>
</evidence>
<dbReference type="Proteomes" id="UP001354989">
    <property type="component" value="Plasmid pPP3"/>
</dbReference>
<feature type="domain" description="RmlD-like substrate binding" evidence="7">
    <location>
        <begin position="6"/>
        <end position="243"/>
    </location>
</feature>
<organism evidence="8 9">
    <name type="scientific">Persicobacter psychrovividus</name>
    <dbReference type="NCBI Taxonomy" id="387638"/>
    <lineage>
        <taxon>Bacteria</taxon>
        <taxon>Pseudomonadati</taxon>
        <taxon>Bacteroidota</taxon>
        <taxon>Cytophagia</taxon>
        <taxon>Cytophagales</taxon>
        <taxon>Persicobacteraceae</taxon>
        <taxon>Persicobacter</taxon>
    </lineage>
</organism>
<reference evidence="8 9" key="1">
    <citation type="submission" date="2021-12" db="EMBL/GenBank/DDBJ databases">
        <title>Genome sequencing of bacteria with rrn-lacking chromosome and rrn-plasmid.</title>
        <authorList>
            <person name="Anda M."/>
            <person name="Iwasaki W."/>
        </authorList>
    </citation>
    <scope>NUCLEOTIDE SEQUENCE [LARGE SCALE GENOMIC DNA]</scope>
    <source>
        <strain evidence="8 9">NBRC 101262</strain>
        <plasmid evidence="8 9">pPP3</plasmid>
    </source>
</reference>
<keyword evidence="8" id="KW-0614">Plasmid</keyword>
<proteinExistence type="inferred from homology"/>
<comment type="similarity">
    <text evidence="2 6">Belongs to the dTDP-4-dehydrorhamnose reductase family.</text>
</comment>
<sequence length="286" mass="32090">MNTTHTILITGGSGFIASRLAQRYQQSGLTVLAPNRKSLDISDSDAIRQYFELHQPTLVFHLAGMSSTEGCEQNQLLAKKINVDATTEIAKACKAHQAKMVFFSTEQVFNGNSEAGPYTESSTPIPNTYYGTTKLMAETEVLKHCPTAWILRLTWVYGLPTKEFPKVNPNILWDSIVAGKEETLISASKNEYRGLTEVGELMSHLDHIETIPYGIYHFGSENNVSRYEITEYILRELNFDADNLLREKRAGIRDLRLSNEKIKGEGLSFRDSKTAISASIKAYQQQ</sequence>
<protein>
    <recommendedName>
        <fullName evidence="4 6">dTDP-4-dehydrorhamnose reductase</fullName>
        <ecNumber evidence="3 6">1.1.1.133</ecNumber>
    </recommendedName>
</protein>
<evidence type="ECO:0000313" key="9">
    <source>
        <dbReference type="Proteomes" id="UP001354989"/>
    </source>
</evidence>
<dbReference type="EMBL" id="AP025295">
    <property type="protein sequence ID" value="BDD01794.1"/>
    <property type="molecule type" value="Genomic_DNA"/>
</dbReference>
<evidence type="ECO:0000256" key="5">
    <source>
        <dbReference type="ARBA" id="ARBA00048200"/>
    </source>
</evidence>
<evidence type="ECO:0000259" key="7">
    <source>
        <dbReference type="Pfam" id="PF04321"/>
    </source>
</evidence>
<name>A0ABN6LG32_9BACT</name>
<gene>
    <name evidence="8" type="primary">rfbD</name>
    <name evidence="8" type="ORF">PEPS_40740</name>
</gene>
<dbReference type="InterPro" id="IPR036291">
    <property type="entry name" value="NAD(P)-bd_dom_sf"/>
</dbReference>
<dbReference type="InterPro" id="IPR005913">
    <property type="entry name" value="dTDP_dehydrorham_reduct"/>
</dbReference>
<geneLocation type="plasmid" evidence="8 9">
    <name>pPP3</name>
</geneLocation>
<dbReference type="PANTHER" id="PTHR10491">
    <property type="entry name" value="DTDP-4-DEHYDRORHAMNOSE REDUCTASE"/>
    <property type="match status" value="1"/>
</dbReference>
<comment type="function">
    <text evidence="6">Catalyzes the reduction of dTDP-6-deoxy-L-lyxo-4-hexulose to yield dTDP-L-rhamnose.</text>
</comment>
<comment type="catalytic activity">
    <reaction evidence="5">
        <text>dTDP-beta-L-rhamnose + NADP(+) = dTDP-4-dehydro-beta-L-rhamnose + NADPH + H(+)</text>
        <dbReference type="Rhea" id="RHEA:21796"/>
        <dbReference type="ChEBI" id="CHEBI:15378"/>
        <dbReference type="ChEBI" id="CHEBI:57510"/>
        <dbReference type="ChEBI" id="CHEBI:57783"/>
        <dbReference type="ChEBI" id="CHEBI:58349"/>
        <dbReference type="ChEBI" id="CHEBI:62830"/>
        <dbReference type="EC" id="1.1.1.133"/>
    </reaction>
</comment>
<comment type="pathway">
    <text evidence="1 6">Carbohydrate biosynthesis; dTDP-L-rhamnose biosynthesis.</text>
</comment>
<dbReference type="RefSeq" id="WP_338398941.1">
    <property type="nucleotide sequence ID" value="NZ_AP025295.1"/>
</dbReference>
<keyword evidence="9" id="KW-1185">Reference proteome</keyword>
<evidence type="ECO:0000256" key="4">
    <source>
        <dbReference type="ARBA" id="ARBA00017099"/>
    </source>
</evidence>
<dbReference type="Gene3D" id="3.40.50.720">
    <property type="entry name" value="NAD(P)-binding Rossmann-like Domain"/>
    <property type="match status" value="1"/>
</dbReference>
<evidence type="ECO:0000256" key="2">
    <source>
        <dbReference type="ARBA" id="ARBA00010944"/>
    </source>
</evidence>
<dbReference type="PANTHER" id="PTHR10491:SF4">
    <property type="entry name" value="METHIONINE ADENOSYLTRANSFERASE 2 SUBUNIT BETA"/>
    <property type="match status" value="1"/>
</dbReference>
<dbReference type="InterPro" id="IPR029903">
    <property type="entry name" value="RmlD-like-bd"/>
</dbReference>
<dbReference type="EC" id="1.1.1.133" evidence="3 6"/>
<dbReference type="SUPFAM" id="SSF51735">
    <property type="entry name" value="NAD(P)-binding Rossmann-fold domains"/>
    <property type="match status" value="1"/>
</dbReference>
<evidence type="ECO:0000256" key="1">
    <source>
        <dbReference type="ARBA" id="ARBA00004781"/>
    </source>
</evidence>
<dbReference type="Pfam" id="PF04321">
    <property type="entry name" value="RmlD_sub_bind"/>
    <property type="match status" value="1"/>
</dbReference>
<evidence type="ECO:0000313" key="8">
    <source>
        <dbReference type="EMBL" id="BDD01794.1"/>
    </source>
</evidence>
<accession>A0ABN6LG32</accession>